<proteinExistence type="predicted"/>
<dbReference type="PANTHER" id="PTHR34071:SF2">
    <property type="entry name" value="FLAVIN-NUCLEOTIDE-BINDING PROTEIN"/>
    <property type="match status" value="1"/>
</dbReference>
<sequence length="164" mass="18551">MTRREREITDKNEIEEILASCGYLHLGLVDEGKPYVVPMNYGIDHDENGRVVVYLHSGLTGRKLDIIRKNSECCFTMERNIKPFEGRMACQYGVAYECIMGTGQIHIVDDVEEKKKALSVLMTTQTGESFSFDDKMASIVAVMRIDVDEITAKRRPLPATLENS</sequence>
<reference evidence="1 2" key="1">
    <citation type="submission" date="2016-10" db="EMBL/GenBank/DDBJ databases">
        <authorList>
            <person name="de Groot N.N."/>
        </authorList>
    </citation>
    <scope>NUCLEOTIDE SEQUENCE [LARGE SCALE GENOMIC DNA]</scope>
    <source>
        <strain evidence="1 2">DSM 10317</strain>
    </source>
</reference>
<gene>
    <name evidence="1" type="ORF">SAMN02910350_01983</name>
</gene>
<protein>
    <recommendedName>
        <fullName evidence="3">Pyridoxamine 5'-phosphate oxidase family protein</fullName>
    </recommendedName>
</protein>
<dbReference type="SUPFAM" id="SSF50475">
    <property type="entry name" value="FMN-binding split barrel"/>
    <property type="match status" value="1"/>
</dbReference>
<dbReference type="Proteomes" id="UP000199428">
    <property type="component" value="Unassembled WGS sequence"/>
</dbReference>
<dbReference type="InterPro" id="IPR024747">
    <property type="entry name" value="Pyridox_Oxase-rel"/>
</dbReference>
<evidence type="ECO:0000313" key="2">
    <source>
        <dbReference type="Proteomes" id="UP000199428"/>
    </source>
</evidence>
<dbReference type="AlphaFoldDB" id="A0A1G5S0L0"/>
<dbReference type="InterPro" id="IPR012349">
    <property type="entry name" value="Split_barrel_FMN-bd"/>
</dbReference>
<dbReference type="EMBL" id="FMWK01000010">
    <property type="protein sequence ID" value="SCZ79813.1"/>
    <property type="molecule type" value="Genomic_DNA"/>
</dbReference>
<dbReference type="PANTHER" id="PTHR34071">
    <property type="entry name" value="5-NITROIMIDAZOLE ANTIBIOTICS RESISTANCE PROTEIN, NIMA-FAMILY-RELATED PROTEIN-RELATED"/>
    <property type="match status" value="1"/>
</dbReference>
<evidence type="ECO:0000313" key="1">
    <source>
        <dbReference type="EMBL" id="SCZ79813.1"/>
    </source>
</evidence>
<evidence type="ECO:0008006" key="3">
    <source>
        <dbReference type="Google" id="ProtNLM"/>
    </source>
</evidence>
<accession>A0A1G5S0L0</accession>
<dbReference type="RefSeq" id="WP_090163163.1">
    <property type="nucleotide sequence ID" value="NZ_FMWK01000010.1"/>
</dbReference>
<dbReference type="Pfam" id="PF12900">
    <property type="entry name" value="Pyridox_ox_2"/>
    <property type="match status" value="1"/>
</dbReference>
<dbReference type="Gene3D" id="2.30.110.10">
    <property type="entry name" value="Electron Transport, Fmn-binding Protein, Chain A"/>
    <property type="match status" value="1"/>
</dbReference>
<name>A0A1G5S0L0_PSEXY</name>
<organism evidence="1 2">
    <name type="scientific">Pseudobutyrivibrio xylanivorans</name>
    <dbReference type="NCBI Taxonomy" id="185007"/>
    <lineage>
        <taxon>Bacteria</taxon>
        <taxon>Bacillati</taxon>
        <taxon>Bacillota</taxon>
        <taxon>Clostridia</taxon>
        <taxon>Lachnospirales</taxon>
        <taxon>Lachnospiraceae</taxon>
        <taxon>Pseudobutyrivibrio</taxon>
    </lineage>
</organism>